<proteinExistence type="predicted"/>
<protein>
    <recommendedName>
        <fullName evidence="4">Secreted protein</fullName>
    </recommendedName>
</protein>
<feature type="region of interest" description="Disordered" evidence="1">
    <location>
        <begin position="54"/>
        <end position="134"/>
    </location>
</feature>
<organism evidence="2 3">
    <name type="scientific">Streptomyces fragilis</name>
    <dbReference type="NCBI Taxonomy" id="67301"/>
    <lineage>
        <taxon>Bacteria</taxon>
        <taxon>Bacillati</taxon>
        <taxon>Actinomycetota</taxon>
        <taxon>Actinomycetes</taxon>
        <taxon>Kitasatosporales</taxon>
        <taxon>Streptomycetaceae</taxon>
        <taxon>Streptomyces</taxon>
    </lineage>
</organism>
<dbReference type="Proteomes" id="UP001550850">
    <property type="component" value="Unassembled WGS sequence"/>
</dbReference>
<feature type="region of interest" description="Disordered" evidence="1">
    <location>
        <begin position="1"/>
        <end position="21"/>
    </location>
</feature>
<dbReference type="EMBL" id="JBEZUR010000001">
    <property type="protein sequence ID" value="MEU3552711.1"/>
    <property type="molecule type" value="Genomic_DNA"/>
</dbReference>
<evidence type="ECO:0008006" key="4">
    <source>
        <dbReference type="Google" id="ProtNLM"/>
    </source>
</evidence>
<evidence type="ECO:0000313" key="3">
    <source>
        <dbReference type="Proteomes" id="UP001550850"/>
    </source>
</evidence>
<gene>
    <name evidence="2" type="ORF">AB0E65_00510</name>
</gene>
<keyword evidence="3" id="KW-1185">Reference proteome</keyword>
<evidence type="ECO:0000313" key="2">
    <source>
        <dbReference type="EMBL" id="MEU3552711.1"/>
    </source>
</evidence>
<evidence type="ECO:0000256" key="1">
    <source>
        <dbReference type="SAM" id="MobiDB-lite"/>
    </source>
</evidence>
<feature type="compositionally biased region" description="Low complexity" evidence="1">
    <location>
        <begin position="11"/>
        <end position="21"/>
    </location>
</feature>
<comment type="caution">
    <text evidence="2">The sequence shown here is derived from an EMBL/GenBank/DDBJ whole genome shotgun (WGS) entry which is preliminary data.</text>
</comment>
<name>A0ABV2YB20_9ACTN</name>
<dbReference type="RefSeq" id="WP_108954399.1">
    <property type="nucleotide sequence ID" value="NZ_BEVZ01000004.1"/>
</dbReference>
<reference evidence="2 3" key="1">
    <citation type="submission" date="2024-06" db="EMBL/GenBank/DDBJ databases">
        <title>The Natural Products Discovery Center: Release of the First 8490 Sequenced Strains for Exploring Actinobacteria Biosynthetic Diversity.</title>
        <authorList>
            <person name="Kalkreuter E."/>
            <person name="Kautsar S.A."/>
            <person name="Yang D."/>
            <person name="Bader C.D."/>
            <person name="Teijaro C.N."/>
            <person name="Fluegel L."/>
            <person name="Davis C.M."/>
            <person name="Simpson J.R."/>
            <person name="Lauterbach L."/>
            <person name="Steele A.D."/>
            <person name="Gui C."/>
            <person name="Meng S."/>
            <person name="Li G."/>
            <person name="Viehrig K."/>
            <person name="Ye F."/>
            <person name="Su P."/>
            <person name="Kiefer A.F."/>
            <person name="Nichols A."/>
            <person name="Cepeda A.J."/>
            <person name="Yan W."/>
            <person name="Fan B."/>
            <person name="Jiang Y."/>
            <person name="Adhikari A."/>
            <person name="Zheng C.-J."/>
            <person name="Schuster L."/>
            <person name="Cowan T.M."/>
            <person name="Smanski M.J."/>
            <person name="Chevrette M.G."/>
            <person name="De Carvalho L.P.S."/>
            <person name="Shen B."/>
        </authorList>
    </citation>
    <scope>NUCLEOTIDE SEQUENCE [LARGE SCALE GENOMIC DNA]</scope>
    <source>
        <strain evidence="2 3">NPDC038104</strain>
    </source>
</reference>
<sequence>MSSERLPSASPVPTADAGPAPAARRHRLLRVRAVLTVCALASTVLLTAACGDSCASTSRKGRSGGSSSCSGTSGHGGSQHNDYDDDDDYDYDYGSGSGSGPGPDDSSDSAGAEGPEESTASAEQFPAEARPGDSTQMLTVQLNRGNGPKLTAWSKDADGVWVEAFSTHAGESDADVPEGTYRITTAFGNDAAPARTTFTYRRVTGNSYQGLDLTDRTPLYGIVVDTDGPGSTLVHGHVPPGDADISLVDTDMEQVLSWLDLAARPRIAFIDGNAYP</sequence>
<accession>A0ABV2YB20</accession>